<proteinExistence type="predicted"/>
<dbReference type="Proteomes" id="UP000794436">
    <property type="component" value="Unassembled WGS sequence"/>
</dbReference>
<name>A0A8K1CR51_PYTOL</name>
<accession>A0A8K1CR51</accession>
<organism evidence="2 3">
    <name type="scientific">Pythium oligandrum</name>
    <name type="common">Mycoparasitic fungus</name>
    <dbReference type="NCBI Taxonomy" id="41045"/>
    <lineage>
        <taxon>Eukaryota</taxon>
        <taxon>Sar</taxon>
        <taxon>Stramenopiles</taxon>
        <taxon>Oomycota</taxon>
        <taxon>Peronosporomycetes</taxon>
        <taxon>Pythiales</taxon>
        <taxon>Pythiaceae</taxon>
        <taxon>Pythium</taxon>
    </lineage>
</organism>
<gene>
    <name evidence="2" type="ORF">Poli38472_005769</name>
</gene>
<evidence type="ECO:0000256" key="1">
    <source>
        <dbReference type="SAM" id="MobiDB-lite"/>
    </source>
</evidence>
<keyword evidence="3" id="KW-1185">Reference proteome</keyword>
<dbReference type="AlphaFoldDB" id="A0A8K1CR51"/>
<evidence type="ECO:0000313" key="2">
    <source>
        <dbReference type="EMBL" id="TMW68301.1"/>
    </source>
</evidence>
<feature type="region of interest" description="Disordered" evidence="1">
    <location>
        <begin position="1"/>
        <end position="31"/>
    </location>
</feature>
<feature type="compositionally biased region" description="Polar residues" evidence="1">
    <location>
        <begin position="1"/>
        <end position="10"/>
    </location>
</feature>
<comment type="caution">
    <text evidence="2">The sequence shown here is derived from an EMBL/GenBank/DDBJ whole genome shotgun (WGS) entry which is preliminary data.</text>
</comment>
<reference evidence="2" key="1">
    <citation type="submission" date="2019-03" db="EMBL/GenBank/DDBJ databases">
        <title>Long read genome sequence of the mycoparasitic Pythium oligandrum ATCC 38472 isolated from sugarbeet rhizosphere.</title>
        <authorList>
            <person name="Gaulin E."/>
        </authorList>
    </citation>
    <scope>NUCLEOTIDE SEQUENCE</scope>
    <source>
        <strain evidence="2">ATCC 38472_TT</strain>
    </source>
</reference>
<protein>
    <submittedName>
        <fullName evidence="2">Uncharacterized protein</fullName>
    </submittedName>
</protein>
<evidence type="ECO:0000313" key="3">
    <source>
        <dbReference type="Proteomes" id="UP000794436"/>
    </source>
</evidence>
<dbReference type="EMBL" id="SPLM01000002">
    <property type="protein sequence ID" value="TMW68301.1"/>
    <property type="molecule type" value="Genomic_DNA"/>
</dbReference>
<sequence length="112" mass="12672">MLSETASEQVSGKRVQLNSEPSESSEEEENQLTAMKDLLDDFEPLELADDVSFSTDDEDDLIFLQLAHSILDLYELDWSATEDNDESLIDLLDASMDLSEVLIELDPVDMWL</sequence>